<dbReference type="Pfam" id="PF00158">
    <property type="entry name" value="Sigma54_activat"/>
    <property type="match status" value="1"/>
</dbReference>
<dbReference type="InterPro" id="IPR003593">
    <property type="entry name" value="AAA+_ATPase"/>
</dbReference>
<keyword evidence="4" id="KW-0238">DNA-binding</keyword>
<evidence type="ECO:0000259" key="6">
    <source>
        <dbReference type="PROSITE" id="PS50045"/>
    </source>
</evidence>
<evidence type="ECO:0000256" key="4">
    <source>
        <dbReference type="ARBA" id="ARBA00023125"/>
    </source>
</evidence>
<evidence type="ECO:0000256" key="5">
    <source>
        <dbReference type="ARBA" id="ARBA00023163"/>
    </source>
</evidence>
<dbReference type="InterPro" id="IPR025662">
    <property type="entry name" value="Sigma_54_int_dom_ATP-bd_1"/>
</dbReference>
<dbReference type="PROSITE" id="PS00675">
    <property type="entry name" value="SIGMA54_INTERACT_1"/>
    <property type="match status" value="1"/>
</dbReference>
<dbReference type="Pfam" id="PF25601">
    <property type="entry name" value="AAA_lid_14"/>
    <property type="match status" value="1"/>
</dbReference>
<accession>A0A0D2JNP7</accession>
<dbReference type="STRING" id="1429043.X474_25735"/>
<dbReference type="GO" id="GO:0006355">
    <property type="term" value="P:regulation of DNA-templated transcription"/>
    <property type="evidence" value="ECO:0007669"/>
    <property type="project" value="InterPro"/>
</dbReference>
<dbReference type="InterPro" id="IPR029016">
    <property type="entry name" value="GAF-like_dom_sf"/>
</dbReference>
<dbReference type="InterPro" id="IPR058031">
    <property type="entry name" value="AAA_lid_NorR"/>
</dbReference>
<organism evidence="7 8">
    <name type="scientific">Dethiosulfatarculus sandiegensis</name>
    <dbReference type="NCBI Taxonomy" id="1429043"/>
    <lineage>
        <taxon>Bacteria</taxon>
        <taxon>Pseudomonadati</taxon>
        <taxon>Thermodesulfobacteriota</taxon>
        <taxon>Desulfarculia</taxon>
        <taxon>Desulfarculales</taxon>
        <taxon>Desulfarculaceae</taxon>
        <taxon>Dethiosulfatarculus</taxon>
    </lineage>
</organism>
<keyword evidence="1" id="KW-0547">Nucleotide-binding</keyword>
<keyword evidence="3" id="KW-0805">Transcription regulation</keyword>
<protein>
    <submittedName>
        <fullName evidence="7">Hydrogenase</fullName>
    </submittedName>
</protein>
<dbReference type="GO" id="GO:0005524">
    <property type="term" value="F:ATP binding"/>
    <property type="evidence" value="ECO:0007669"/>
    <property type="project" value="UniProtKB-KW"/>
</dbReference>
<dbReference type="PANTHER" id="PTHR32071">
    <property type="entry name" value="TRANSCRIPTIONAL REGULATORY PROTEIN"/>
    <property type="match status" value="1"/>
</dbReference>
<comment type="caution">
    <text evidence="7">The sequence shown here is derived from an EMBL/GenBank/DDBJ whole genome shotgun (WGS) entry which is preliminary data.</text>
</comment>
<dbReference type="Gene3D" id="1.10.8.60">
    <property type="match status" value="1"/>
</dbReference>
<dbReference type="InterPro" id="IPR009057">
    <property type="entry name" value="Homeodomain-like_sf"/>
</dbReference>
<dbReference type="OrthoDB" id="9763792at2"/>
<dbReference type="SUPFAM" id="SSF46689">
    <property type="entry name" value="Homeodomain-like"/>
    <property type="match status" value="1"/>
</dbReference>
<dbReference type="Proteomes" id="UP000032233">
    <property type="component" value="Unassembled WGS sequence"/>
</dbReference>
<dbReference type="SUPFAM" id="SSF55781">
    <property type="entry name" value="GAF domain-like"/>
    <property type="match status" value="1"/>
</dbReference>
<dbReference type="SMART" id="SM00382">
    <property type="entry name" value="AAA"/>
    <property type="match status" value="1"/>
</dbReference>
<evidence type="ECO:0000256" key="3">
    <source>
        <dbReference type="ARBA" id="ARBA00023015"/>
    </source>
</evidence>
<keyword evidence="8" id="KW-1185">Reference proteome</keyword>
<sequence length="511" mass="57962">MPPLHFYKAIFEDLDPEKLQKNFLGLLLGIQNVDRGSVWVKADEGYLCLEASGEESHQVRGVVLPFDSPSVVGWVIENGEMTVAEAHKDPRHHREIESTMTRKSSRILCFPLILTNGSVYGAVEVMDTAEQEEKLKLDREYLHLLQHIVDICAIALSNALSFTDKLNENIRLRQALKDLRSQDKIIGQSNNFLQVISMVKNYASTDFPVLITGESGTGKDLIATELHRQSARREKAFLVQNCSAIPDTLLESELFGYKKGAFTGADRNKVGLFEAAHQGTVFLDEIGDMPLNLQARILRVLQNQEVKPLGATTSRKVDVRLIAATNKDLKEAIGQGKFREDLFYRLNVLPLHVPPLRERTEDISLMLEHFLYREAHKMGLNPKLISSTALQKLLEYPWRGNVRELENFAKYILAAVTGNTIYVRDLPEHIKNPIFGLSHEKETPKAQSIEPVGLEDPSLFSFADFNWEELDRAYISFLLEKNKWNVTRSAHDAGIKRSTFDSRMKKLGIRR</sequence>
<feature type="domain" description="Sigma-54 factor interaction" evidence="6">
    <location>
        <begin position="185"/>
        <end position="414"/>
    </location>
</feature>
<evidence type="ECO:0000313" key="7">
    <source>
        <dbReference type="EMBL" id="KIX11115.1"/>
    </source>
</evidence>
<dbReference type="FunFam" id="3.40.50.300:FF:000006">
    <property type="entry name" value="DNA-binding transcriptional regulator NtrC"/>
    <property type="match status" value="1"/>
</dbReference>
<dbReference type="InterPro" id="IPR003018">
    <property type="entry name" value="GAF"/>
</dbReference>
<dbReference type="Gene3D" id="1.10.10.60">
    <property type="entry name" value="Homeodomain-like"/>
    <property type="match status" value="1"/>
</dbReference>
<dbReference type="SMART" id="SM00065">
    <property type="entry name" value="GAF"/>
    <property type="match status" value="1"/>
</dbReference>
<dbReference type="SUPFAM" id="SSF52540">
    <property type="entry name" value="P-loop containing nucleoside triphosphate hydrolases"/>
    <property type="match status" value="1"/>
</dbReference>
<evidence type="ECO:0000256" key="2">
    <source>
        <dbReference type="ARBA" id="ARBA00022840"/>
    </source>
</evidence>
<dbReference type="InterPro" id="IPR027417">
    <property type="entry name" value="P-loop_NTPase"/>
</dbReference>
<reference evidence="7 8" key="1">
    <citation type="submission" date="2013-11" db="EMBL/GenBank/DDBJ databases">
        <title>Metagenomic analysis of a methanogenic consortium involved in long chain n-alkane degradation.</title>
        <authorList>
            <person name="Davidova I.A."/>
            <person name="Callaghan A.V."/>
            <person name="Wawrik B."/>
            <person name="Pruitt S."/>
            <person name="Marks C."/>
            <person name="Duncan K.E."/>
            <person name="Suflita J.M."/>
        </authorList>
    </citation>
    <scope>NUCLEOTIDE SEQUENCE [LARGE SCALE GENOMIC DNA]</scope>
    <source>
        <strain evidence="7 8">SPR</strain>
    </source>
</reference>
<gene>
    <name evidence="7" type="ORF">X474_25735</name>
</gene>
<proteinExistence type="predicted"/>
<dbReference type="AlphaFoldDB" id="A0A0D2JNP7"/>
<dbReference type="Pfam" id="PF01590">
    <property type="entry name" value="GAF"/>
    <property type="match status" value="1"/>
</dbReference>
<keyword evidence="2" id="KW-0067">ATP-binding</keyword>
<evidence type="ECO:0000313" key="8">
    <source>
        <dbReference type="Proteomes" id="UP000032233"/>
    </source>
</evidence>
<dbReference type="EMBL" id="AZAC01000067">
    <property type="protein sequence ID" value="KIX11115.1"/>
    <property type="molecule type" value="Genomic_DNA"/>
</dbReference>
<evidence type="ECO:0000256" key="1">
    <source>
        <dbReference type="ARBA" id="ARBA00022741"/>
    </source>
</evidence>
<name>A0A0D2JNP7_9BACT</name>
<dbReference type="GO" id="GO:0003677">
    <property type="term" value="F:DNA binding"/>
    <property type="evidence" value="ECO:0007669"/>
    <property type="project" value="UniProtKB-KW"/>
</dbReference>
<dbReference type="Gene3D" id="3.40.50.300">
    <property type="entry name" value="P-loop containing nucleotide triphosphate hydrolases"/>
    <property type="match status" value="1"/>
</dbReference>
<dbReference type="InterPro" id="IPR002078">
    <property type="entry name" value="Sigma_54_int"/>
</dbReference>
<dbReference type="InParanoid" id="A0A0D2JNP7"/>
<keyword evidence="5" id="KW-0804">Transcription</keyword>
<dbReference type="PROSITE" id="PS50045">
    <property type="entry name" value="SIGMA54_INTERACT_4"/>
    <property type="match status" value="1"/>
</dbReference>
<dbReference type="Gene3D" id="3.30.450.40">
    <property type="match status" value="1"/>
</dbReference>
<dbReference type="CDD" id="cd00009">
    <property type="entry name" value="AAA"/>
    <property type="match status" value="1"/>
</dbReference>